<evidence type="ECO:0000313" key="5">
    <source>
        <dbReference type="EMBL" id="KAJ1193280.1"/>
    </source>
</evidence>
<keyword evidence="6" id="KW-1185">Reference proteome</keyword>
<evidence type="ECO:0000259" key="3">
    <source>
        <dbReference type="Pfam" id="PF12624"/>
    </source>
</evidence>
<keyword evidence="1" id="KW-0813">Transport</keyword>
<feature type="region of interest" description="Disordered" evidence="2">
    <location>
        <begin position="186"/>
        <end position="221"/>
    </location>
</feature>
<gene>
    <name evidence="5" type="ORF">NDU88_002581</name>
</gene>
<comment type="caution">
    <text evidence="5">The sequence shown here is derived from an EMBL/GenBank/DDBJ whole genome shotgun (WGS) entry which is preliminary data.</text>
</comment>
<feature type="region of interest" description="Disordered" evidence="2">
    <location>
        <begin position="1732"/>
        <end position="1754"/>
    </location>
</feature>
<dbReference type="Proteomes" id="UP001066276">
    <property type="component" value="Chromosome 2_2"/>
</dbReference>
<organism evidence="5 6">
    <name type="scientific">Pleurodeles waltl</name>
    <name type="common">Iberian ribbed newt</name>
    <dbReference type="NCBI Taxonomy" id="8319"/>
    <lineage>
        <taxon>Eukaryota</taxon>
        <taxon>Metazoa</taxon>
        <taxon>Chordata</taxon>
        <taxon>Craniata</taxon>
        <taxon>Vertebrata</taxon>
        <taxon>Euteleostomi</taxon>
        <taxon>Amphibia</taxon>
        <taxon>Batrachia</taxon>
        <taxon>Caudata</taxon>
        <taxon>Salamandroidea</taxon>
        <taxon>Salamandridae</taxon>
        <taxon>Pleurodelinae</taxon>
        <taxon>Pleurodeles</taxon>
    </lineage>
</organism>
<feature type="region of interest" description="Disordered" evidence="2">
    <location>
        <begin position="4134"/>
        <end position="4209"/>
    </location>
</feature>
<dbReference type="PANTHER" id="PTHR12517:SF0">
    <property type="entry name" value="INTERMEMBRANE LIPID TRANSFER PROTEIN VPS13B"/>
    <property type="match status" value="1"/>
</dbReference>
<evidence type="ECO:0000313" key="6">
    <source>
        <dbReference type="Proteomes" id="UP001066276"/>
    </source>
</evidence>
<evidence type="ECO:0008006" key="7">
    <source>
        <dbReference type="Google" id="ProtNLM"/>
    </source>
</evidence>
<feature type="region of interest" description="Disordered" evidence="2">
    <location>
        <begin position="2176"/>
        <end position="2200"/>
    </location>
</feature>
<proteinExistence type="predicted"/>
<accession>A0AAV7UW06</accession>
<reference evidence="5" key="1">
    <citation type="journal article" date="2022" name="bioRxiv">
        <title>Sequencing and chromosome-scale assembly of the giantPleurodeles waltlgenome.</title>
        <authorList>
            <person name="Brown T."/>
            <person name="Elewa A."/>
            <person name="Iarovenko S."/>
            <person name="Subramanian E."/>
            <person name="Araus A.J."/>
            <person name="Petzold A."/>
            <person name="Susuki M."/>
            <person name="Suzuki K.-i.T."/>
            <person name="Hayashi T."/>
            <person name="Toyoda A."/>
            <person name="Oliveira C."/>
            <person name="Osipova E."/>
            <person name="Leigh N.D."/>
            <person name="Simon A."/>
            <person name="Yun M.H."/>
        </authorList>
    </citation>
    <scope>NUCLEOTIDE SEQUENCE</scope>
    <source>
        <strain evidence="5">20211129_DDA</strain>
        <tissue evidence="5">Liver</tissue>
    </source>
</reference>
<sequence length="4235" mass="470581">MPRGPERSVTADFGLTRRECPVLLCRTHTQPFLEPPPSVLSHDKGGFPLALSNFSFEALWSRKQDRGKCSRIFKTLVERREVCNSAKMLESYVTPILMSYVNRYIKNLKPSDLQLSLWGGDVVLSKLELKLEVLEQELKLPFTFLSGHIHELRIHVPWTKLGSEPVVITINTMECILKLKDGAQDDHESCGSSSTNRSTTESSKSLTKPRRIQQTAPTDPDLPPGYVQSLIRRVVNNVNIVVNNLILKYVEDDIVLSVNITCAECYTVDEFWDRAFMDISATDLVLRKVINFSDCTVCLDKRNASGKIEFYQDPLLYKCSFRTRMHFTYDNLNSKMPSVIKIHTLVECLKLSLTDQQLPMFIRIMQLVIALYYGEIGNLKEGETEEQLCHLKDNLGNMTGCEDESDPHMQYSSPYTSQDVYLQQDDDQQGWVSWAWSFVPAIVSYENEGEEGYTGLDDGTTPHLKSQALKDPIVSVGFYCTKATVTFKLTEMQAESSYYSPQKVKSKEVIRWEQEGTTVEILMMGEPFFDCQMGFVGCQVICLKGIMGVKDFEENMNRSDEEACFFFCGEQLSSKGMTYLTNSLFDYRSPENNGIRAEFILDAAHHKETYTEIAGMQRFGAFYMDYLYTMENTSGKGSINQPDLSMGRPEELDGIQEMSTKRLIVGPIDLRLDSSAVHRIMKIIVCGLEHEYEPYSGLKPVAVEESKTMPTAEEVASLEEYIPTRLTCITLLKCTVTITMAEFNLLGQLLPIIMGQKLTSGFLNAATFQPVRPLPAIQIMVDKINLEHSEPMYTEQLVQTVSSLSQPSDNLLHHCYVHCYLKIFGFQAGLTYLDSTGSYCLPAPVLPSFSTAVYGKLLKLPEYWAKRSHVPVTECIFELPNLTLQSTRAQTLLLKAICQSWSHNMSNVGSAPINEALLNEVFHVPGVKSKNPLPTLEGSIQNVELKYCSTSLVKCASGTVGSIKICATASGDSGKEKLIPLIQGPSDTKDLHRSKWLNESRKPESLLGPDLMAFTVQIPQQMDYCHNSGAVLLTSVQGVAINIDPVVYSWLMYQPPRRSSRYSQQQPVGAVPLVMPVTRKKEDEVSVGSAPLARPPSNQASEYASSPVKTKTVTESRPLSVPVKVLPSSAAGSRSTAEERMKECIGVVWNAVKRLTLQLKVKSCCVFCPNDSLPSPSTIVSGDIPGTVRSWYHGQTSMPGTLVLCLPQIKIMSAGHKYMEPLQEIPFAVVRPILEEGDAFPWTINLTHFSVYTLLGQQVTLSLVEPMGCTSTLAVTSHGLPASGPESRHSFVVCLHVDLEPLEIKCSNPQVRLLYELMGTMNRAWNTIQRKGVLHPSSTCSESVPGPAPVSPVRSSVGTVPLETSTCSPSADIGTTTEGDSVQAGDDSPFSDSVTLEQTTSNIGVSSGRVSLWMQWMLPKITVKLFAPETGSKGTEVCIVGELEDLSASVDVQDVYTKVKCKIESFNIDHYKSSLGEDSWSLGQYGGVFLSCTDKLNRRTLLVRPVSKQDPFSNFSGFFPSTTTKLLEGSHQQHGFLSLTYTKAVTRNVRHKLTSRNERNSRTFLKLCEGQNDSSPHFLHEILLSAQAFDIVLCFPLLNAISSIFEAQLPKSQKEKRQSSGQPMRSHTLTSRNLPLIYISTSVIRVFFPNAEEKQHSTAVDQVIKEDTLVLKIGSVSMAPQADNPLTRTVLRRDIYQRAMNLGILRDPGSEVEDRQYQIDLQSINIGTAQWDQLKPEKDSSKGGALTESERNSQNPALEWNMASSIKRHQERRAILSPILTDFSVRITAAPAIIFTKVISMENLQIEEILVCGHSLEVNMTTSLDFFLSVSQVQLLQQLLQVNVASLEPPSKSSEVFNQEKKRIDFPDGGAVDTSSRYSGAQDSGIGSDSAKIRIVQIEQLSGTSHHRIARLSQQSSIVKNLSFIPFDIFITASRVSLMSYSCTAVPKLRSTQDQMDGLKLDKSSLNLPETDEGNPVECKHTQPPITTLTADDLMNSPGSSSTKRRAGLLSLESLHATTRSSARQALGITIVRQPGRRGADDMQLEPFLYLVLSQPSLLLSCHHRKQKVEVSLFDAVLKGADPDYKCADPGKTLPESLDYSKVWLQTAAGEADTKSGIPPPFITLQIKDFLNGPADVNLDMSRPLKANLSFVKLDQISGFMRKILTTNDFEMDMEASASPDRLPNKGETSKSKCYSGKESGSSLHVDVVPKDSIQENMQRAISCFQKISVHTTQVVVSMETVPHPRTPCLLVSLSSLEGRLHVKAGHKTSSVIHSASLALALNDFVLKTSLKERSRILVGPVCSNLNLQAKWCKHSGNPDPQCDIPKVLLDVRGGLMQVFWGQEHLNCLVLLQELLQQYMKIEDGTEALVSDRPLQPVSPIGRYQAFKTEHSSDDLRTGLFQYIQDAAAEKLPSVFEVVFYNETEDSSGMMLWRYPEPRVLTLVRIAPVPFNTTDDPDISTADLGDVLQVPCSLEYWDELQQSFIGFREFSLSESKVCELQLPSVNLVNDQRELVASDLWRIVLNGSLSGADDQSSESESGSQSACDQLVTPTALAACTRVDSCFTPWFVPSLGVSVHFAHVEIHLCHHLDQLGTIPPRCLQPFTSDKTLPPELEYMIVSFKDPCLYLRQWSDGYICREIQCSTSADCKLLECRNLTWQRVVRPFAIHGQVAMSSGALEKLLDCTILLEPIFVDVGQHAVHSLNTAVQAWQQNQCPEAEELVFSHFVICNDTQETLRFGQVDTDENVVLASLHRHQYSWRSHKSPQLLHICIEGWGNWRWSEPFSVDHAGTLLRSIQYKGRTASLIIKVQQLNGVQKQIIICGRQIICSYLSENIHLKVVQHYIGQDAQAVVREHFDCLEAKQKLPSYILENSELTELCVKSKGDDEWSRDVCLESKDTEEFSVIIQVPSSNGSVIYVWCTRLNLELNSQVQQRMIVFSPLFIMRSHLPDPIIIHLEKRSLGLSEAQLVPGQGEEKSLQNIEPDMTHHLTFQAREEDDPSECAVPISTSLIKQIATKTPLDGSLTSLISEFYKQDSSSQPSWPYNKQDSDSSEQLAQWDSPMRVKLSVWKPCLKTLLVELLPWALLINQSKWDLWLFEGERIVLQIPAGKTMIPPNFQEAFQIGIYWANTNTVHKSVAVKLVHNVTSPKWKDGDNGEVVTLDEDGLVDAEIKLGAFPGHQKLSQFCISSMVRYGIQILQIEDKTTVVNNTSFQIYYSPQLSVPGQQGGDEYVHVPGSAVLGIGPGGQQQTMQPSSVPCWDLLSDTSQSTSGGPPLRKHLLLSLCPDVAEERAECWSLPAVVRPDVPRQSVAVPFRYCRESGLCTRALALTYQEHLGVIYLTLTEDPSPRIIIHNRCSVTLLLKENIRETPKFEVYNRTIPADCSVHHELYHQVSCFPDCRNKDLLPSILLKVFASDGSTTDWSDFVDINNPGTQIVFLIGYGYVYVDVDHHCGTVVMTLAPEGRAGPVLTGLNRSEEQSLVFKVFITELSLAIYDDVTNYKMASELLRLTLDNVFLHLAPVTSYLKHPSREFQTENADGLPHFYSLEVYCGDLQLDNQLYNKSNFHFAVLVCQEEKNENATWLKVSNFVISMKELQEYKENSFLKLCITLSKDQNSIFDVNELTFELKPARLYVEDTFVYYIKTLFDTYLPDNKVSNYSVRASGIAASKILPEQVKQHALALVSPVKLSKLTVHPVNLLVSIHASLKLYIASDHTPLSFSVFERGPVFTTARQLIHVLAMHYAAGALFRAGWVVGSLDILGSPASLVRSIGNGIADFFRLPYEGLTRGPGAFVSGVSRGTTSFVKHISKGTLTSLTNLATSLARNMDRLSLDEEHYNRQEEWRRQLPDNLGEGLRQGLSRLGLSLLGAIAGIVDQPMQNFQKTSEAQASAGHKAKGVISGVGKGIVGVFTKPIGGAAELVSQTGYGILHGAGLSQLPKHRYHPSDPRADQAPNSHVKYVWKMLQSLGRPDVHMTLDVVIVSGSGQEYEGCLLLTSEVLFVVSISEDTQQQAFPVTEIDCEEDCTQSNILKVQLKQQRVPLDLEVDGVRERLSEQQYNRLVDYVTKASHHLVLTSLTAQIALNITAAEPPPSTVKTYQFLVEPHFARTLKAPPCNKDREQQRGLCGTVLTAGLGSSERAKSCHQPDLGGPKKYGTEQLAPQSSRKAQRGDTAEPDGALRAAAGRKASQYPEERTLPYKPAGGVDLPDAGVAVPMTGDDRWIGVDPAALSRDPGCMT</sequence>
<dbReference type="InterPro" id="IPR026854">
    <property type="entry name" value="VPS13_N"/>
</dbReference>
<dbReference type="InterPro" id="IPR039782">
    <property type="entry name" value="VPS13B"/>
</dbReference>
<feature type="domain" description="VPS13-like middle region" evidence="4">
    <location>
        <begin position="1647"/>
        <end position="2665"/>
    </location>
</feature>
<dbReference type="EMBL" id="JANPWB010000004">
    <property type="protein sequence ID" value="KAJ1193280.1"/>
    <property type="molecule type" value="Genomic_DNA"/>
</dbReference>
<dbReference type="InterPro" id="IPR056747">
    <property type="entry name" value="VPS13-like_M"/>
</dbReference>
<feature type="region of interest" description="Disordered" evidence="2">
    <location>
        <begin position="1968"/>
        <end position="2004"/>
    </location>
</feature>
<evidence type="ECO:0000256" key="2">
    <source>
        <dbReference type="SAM" id="MobiDB-lite"/>
    </source>
</evidence>
<protein>
    <recommendedName>
        <fullName evidence="7">Vacuolar protein sorting-associated protein 13B</fullName>
    </recommendedName>
</protein>
<feature type="compositionally biased region" description="Low complexity" evidence="2">
    <location>
        <begin position="192"/>
        <end position="205"/>
    </location>
</feature>
<evidence type="ECO:0000259" key="4">
    <source>
        <dbReference type="Pfam" id="PF25033"/>
    </source>
</evidence>
<feature type="domain" description="Chorein N-terminal" evidence="3">
    <location>
        <begin position="88"/>
        <end position="1638"/>
    </location>
</feature>
<evidence type="ECO:0000256" key="1">
    <source>
        <dbReference type="ARBA" id="ARBA00022448"/>
    </source>
</evidence>
<dbReference type="PANTHER" id="PTHR12517">
    <property type="entry name" value="VACUOLAR PROTEIN SORTING-ASSOCIATED PROTEIN 13B"/>
    <property type="match status" value="1"/>
</dbReference>
<dbReference type="Pfam" id="PF12624">
    <property type="entry name" value="VPS13_N"/>
    <property type="match status" value="1"/>
</dbReference>
<feature type="compositionally biased region" description="Polar residues" evidence="2">
    <location>
        <begin position="1353"/>
        <end position="1380"/>
    </location>
</feature>
<feature type="region of interest" description="Disordered" evidence="2">
    <location>
        <begin position="1336"/>
        <end position="1393"/>
    </location>
</feature>
<feature type="region of interest" description="Disordered" evidence="2">
    <location>
        <begin position="1085"/>
        <end position="1113"/>
    </location>
</feature>
<name>A0AAV7UW06_PLEWA</name>
<dbReference type="Pfam" id="PF25033">
    <property type="entry name" value="VPS13_M"/>
    <property type="match status" value="1"/>
</dbReference>
<feature type="compositionally biased region" description="Polar residues" evidence="2">
    <location>
        <begin position="1096"/>
        <end position="1113"/>
    </location>
</feature>